<reference evidence="1 2" key="1">
    <citation type="submission" date="2018-11" db="EMBL/GenBank/DDBJ databases">
        <title>Complete Genome Sequence of Vbrio mediterranei 117-T6: a Potential Pathogen Bacteria Isolated from the Conchocelis of Pyropia.</title>
        <authorList>
            <person name="Liu Q."/>
        </authorList>
    </citation>
    <scope>NUCLEOTIDE SEQUENCE [LARGE SCALE GENOMIC DNA]</scope>
    <source>
        <strain evidence="1 2">117-T6</strain>
    </source>
</reference>
<gene>
    <name evidence="1" type="ORF">ECB94_18255</name>
</gene>
<proteinExistence type="predicted"/>
<dbReference type="EMBL" id="CP033578">
    <property type="protein sequence ID" value="AYV23249.1"/>
    <property type="molecule type" value="Genomic_DNA"/>
</dbReference>
<evidence type="ECO:0008006" key="3">
    <source>
        <dbReference type="Google" id="ProtNLM"/>
    </source>
</evidence>
<organism evidence="1 2">
    <name type="scientific">Vibrio mediterranei</name>
    <dbReference type="NCBI Taxonomy" id="689"/>
    <lineage>
        <taxon>Bacteria</taxon>
        <taxon>Pseudomonadati</taxon>
        <taxon>Pseudomonadota</taxon>
        <taxon>Gammaproteobacteria</taxon>
        <taxon>Vibrionales</taxon>
        <taxon>Vibrionaceae</taxon>
        <taxon>Vibrio</taxon>
    </lineage>
</organism>
<dbReference type="AlphaFoldDB" id="A0A3G4VGC2"/>
<name>A0A3G4VGC2_9VIBR</name>
<dbReference type="Proteomes" id="UP000279760">
    <property type="component" value="Chromosome 2"/>
</dbReference>
<accession>A0A3G4VGC2</accession>
<evidence type="ECO:0000313" key="2">
    <source>
        <dbReference type="Proteomes" id="UP000279760"/>
    </source>
</evidence>
<protein>
    <recommendedName>
        <fullName evidence="3">DUF2384 domain-containing protein</fullName>
    </recommendedName>
</protein>
<evidence type="ECO:0000313" key="1">
    <source>
        <dbReference type="EMBL" id="AYV23249.1"/>
    </source>
</evidence>
<sequence length="131" mass="14838">MELSQNEKLTLVKYALNVLDGWGASNLQTEAILEISPEQHARLKVTPATVPIGPSTLERVHLVVEIDGLLRNAFESSHFINNFINVRNNAKNLNGYAPIEHIERGDLTALKRLKQYAKEMARNAKREQDDY</sequence>
<dbReference type="RefSeq" id="WP_124941319.1">
    <property type="nucleotide sequence ID" value="NZ_CP033578.1"/>
</dbReference>